<dbReference type="InterPro" id="IPR003959">
    <property type="entry name" value="ATPase_AAA_core"/>
</dbReference>
<dbReference type="InterPro" id="IPR051396">
    <property type="entry name" value="Bact_Antivir_Def_Nuclease"/>
</dbReference>
<keyword evidence="3" id="KW-1185">Reference proteome</keyword>
<dbReference type="Gene3D" id="3.40.50.300">
    <property type="entry name" value="P-loop containing nucleotide triphosphate hydrolases"/>
    <property type="match status" value="3"/>
</dbReference>
<dbReference type="EMBL" id="JAJPWV010000001">
    <property type="protein sequence ID" value="MCD8739710.1"/>
    <property type="molecule type" value="Genomic_DNA"/>
</dbReference>
<dbReference type="Proteomes" id="UP001199919">
    <property type="component" value="Unassembled WGS sequence"/>
</dbReference>
<dbReference type="SUPFAM" id="SSF52540">
    <property type="entry name" value="P-loop containing nucleoside triphosphate hydrolases"/>
    <property type="match status" value="2"/>
</dbReference>
<sequence>MIADFDAGKSRPYMIYFYYCESYSQTVLDPVDRNVRKKLSEYSSRENLKGINSVAAYTGGIYVLNLMNPHHKVILQEQRISVPNNEELQVYFVREIINMSQNFNWLQNYVEIRDGKWLEYNPLSNDEVARFLASVNNLSISAENKQSPPEQLLSWHHQYELKVDYDIYEGEDWVKFAMSNDGLEGMKDDEAKLFRLTLVDLLRPSGKGDASFETIKSENNYEVKVITKNDVSIFYSIILFENINKPIYLLLNGANVKTQEEYYKQIKEKLERTEYYYDSIESVQRIALRAYPQWALKEADLWKAIQKNSETGNLSLLPEQTVFLKEFTFPKYINGQAGSGKSTMLYYLFANVYYYKCFDEIKGDVIFLTENEDLLKHTKKSIVELLQCNPEFELSLEDIANVDKHFVSFKDFLLRQIPSDNTEFSPEKYLGFSNFKVLYESSTIPKHIKHRYSAELVWFAMSTYIYGYDLDYQITSTNYEVRMPSEGKQLLSIQDLQGIEKDVLPFYRKLLEDQGFWDKTKIIRYIKKNITNEKLYDVIFCDEAQDFSRVELRYILNLSTYLQYDLSNTTQVPIVFAGDALQTVNPTGFRAAEVKDMLYKELKEIAGFDLDTNKIEYAPTFNYRSSQPIVNVANAIQYWRKKHFQSDIKKPQIAKRPEFTKDSHLNVFLDYDVVESNKNGILDKLKYKIFIIPVNSDDRDEYIANSSILKRFPDINVKTAVEAKGIDYDQVVLYGFGEYAKELNHQEEYELRFFYNKLYVAVTRAQHELIILDNAASEEYFWKPLIDFYAGSNWSTESEVKSEEIRDTIVFGANQISNVMQSTPAMAIENAVKDKNQGIFDKNPFLLRVAANQFLRLGNKAEYYICLALMYKLQAKWEEAAKCYLRKEVGLEGFISAADTYWQGKMLSEFVGLSADPNSETQKIRLIIANLILFETLQSNDLNYLHEKRNELRIVLKNTHWREEIIRALLSYLEKTVDNEPIKILIDIFEEICTASDRDVWCKIGNKNFAIQRYEYAITAFEKCGEEGVFYVRSKIEVSLRKEDIPELIFWKGRLMKELEDFYAKKNIRKEIIELYSTHKETLLRQEPLFFALLYVYEALLIETKDEAEIIEIGRFAERLASSTNNIKVLIDFYKDLLQGPDLSSNNFQYVLSRWAQKLFQLSKDVSLINEIYKHIAFINKVRFHVFTSSELNDLPSIPTKAQKDLPNHIQTITIKNFRGFDEVRIENMSLLNLVVGDNNIGKTSFLEALLFIDDKRELLRRLAFAYIERRNIYPDRSINSEEARYVYNLDEKFLLDYKNYNNESWIEFIIEQNRESWEFRLKLSKSSTTPVNIDSLEFTDIDYRSLTDIAVSDSIKTPFIPYGKGFGIDLAKAYLDEIGTKPRLEQEFLNNMKLFIPTVNRIIVDTANGSIELLDSDYPENYRPLHQYGEGANKLFRILVSLALHKGKRVLIDEIDAGIHYSRFKFFWKIVLEIAKKDQTQVIATTHNDECIRYFNEVVAELGQAFQMDSRVIQLKQVAGNIKIRSYPFESFNSAIEGNLEIRGEGVHE</sequence>
<dbReference type="PANTHER" id="PTHR43581">
    <property type="entry name" value="ATP/GTP PHOSPHATASE"/>
    <property type="match status" value="1"/>
</dbReference>
<evidence type="ECO:0000259" key="1">
    <source>
        <dbReference type="Pfam" id="PF13304"/>
    </source>
</evidence>
<reference evidence="2 3" key="1">
    <citation type="submission" date="2021-12" db="EMBL/GenBank/DDBJ databases">
        <title>Mucilaginibacter roseus genome.</title>
        <authorList>
            <person name="Ferreira J.R."/>
            <person name="Newman J.D."/>
        </authorList>
    </citation>
    <scope>NUCLEOTIDE SEQUENCE [LARGE SCALE GENOMIC DNA]</scope>
    <source>
        <strain evidence="2 3">LMG 28454</strain>
    </source>
</reference>
<evidence type="ECO:0000313" key="3">
    <source>
        <dbReference type="Proteomes" id="UP001199919"/>
    </source>
</evidence>
<dbReference type="InterPro" id="IPR027417">
    <property type="entry name" value="P-loop_NTPase"/>
</dbReference>
<proteinExistence type="predicted"/>
<dbReference type="PANTHER" id="PTHR43581:SF4">
    <property type="entry name" value="ATP_GTP PHOSPHATASE"/>
    <property type="match status" value="1"/>
</dbReference>
<dbReference type="Pfam" id="PF13304">
    <property type="entry name" value="AAA_21"/>
    <property type="match status" value="1"/>
</dbReference>
<comment type="caution">
    <text evidence="2">The sequence shown here is derived from an EMBL/GenBank/DDBJ whole genome shotgun (WGS) entry which is preliminary data.</text>
</comment>
<name>A0ABS8U0V5_9SPHI</name>
<dbReference type="CDD" id="cd00267">
    <property type="entry name" value="ABC_ATPase"/>
    <property type="match status" value="1"/>
</dbReference>
<accession>A0ABS8U0V5</accession>
<protein>
    <submittedName>
        <fullName evidence="2">AAA family ATPase</fullName>
    </submittedName>
</protein>
<feature type="domain" description="ATPase AAA-type core" evidence="1">
    <location>
        <begin position="1232"/>
        <end position="1491"/>
    </location>
</feature>
<evidence type="ECO:0000313" key="2">
    <source>
        <dbReference type="EMBL" id="MCD8739710.1"/>
    </source>
</evidence>
<gene>
    <name evidence="2" type="ORF">LT679_03760</name>
</gene>
<dbReference type="RefSeq" id="WP_232175644.1">
    <property type="nucleotide sequence ID" value="NZ_JAJPWV010000001.1"/>
</dbReference>
<organism evidence="2 3">
    <name type="scientific">Mucilaginibacter roseus</name>
    <dbReference type="NCBI Taxonomy" id="1528868"/>
    <lineage>
        <taxon>Bacteria</taxon>
        <taxon>Pseudomonadati</taxon>
        <taxon>Bacteroidota</taxon>
        <taxon>Sphingobacteriia</taxon>
        <taxon>Sphingobacteriales</taxon>
        <taxon>Sphingobacteriaceae</taxon>
        <taxon>Mucilaginibacter</taxon>
    </lineage>
</organism>